<organism evidence="2 3">
    <name type="scientific">Glomus cerebriforme</name>
    <dbReference type="NCBI Taxonomy" id="658196"/>
    <lineage>
        <taxon>Eukaryota</taxon>
        <taxon>Fungi</taxon>
        <taxon>Fungi incertae sedis</taxon>
        <taxon>Mucoromycota</taxon>
        <taxon>Glomeromycotina</taxon>
        <taxon>Glomeromycetes</taxon>
        <taxon>Glomerales</taxon>
        <taxon>Glomeraceae</taxon>
        <taxon>Glomus</taxon>
    </lineage>
</organism>
<keyword evidence="1" id="KW-1133">Transmembrane helix</keyword>
<keyword evidence="1" id="KW-0472">Membrane</keyword>
<sequence>MIIIKLIIWMLHRHPKYDSRYQITTSTLINMVLNILNAFVVKDNKKRRYQSQHLNT</sequence>
<dbReference type="AlphaFoldDB" id="A0A397SMS9"/>
<keyword evidence="3" id="KW-1185">Reference proteome</keyword>
<accession>A0A397SMS9</accession>
<reference evidence="2 3" key="1">
    <citation type="submission" date="2018-06" db="EMBL/GenBank/DDBJ databases">
        <title>Comparative genomics reveals the genomic features of Rhizophagus irregularis, R. cerebriforme, R. diaphanum and Gigaspora rosea, and their symbiotic lifestyle signature.</title>
        <authorList>
            <person name="Morin E."/>
            <person name="San Clemente H."/>
            <person name="Chen E.C.H."/>
            <person name="De La Providencia I."/>
            <person name="Hainaut M."/>
            <person name="Kuo A."/>
            <person name="Kohler A."/>
            <person name="Murat C."/>
            <person name="Tang N."/>
            <person name="Roy S."/>
            <person name="Loubradou J."/>
            <person name="Henrissat B."/>
            <person name="Grigoriev I.V."/>
            <person name="Corradi N."/>
            <person name="Roux C."/>
            <person name="Martin F.M."/>
        </authorList>
    </citation>
    <scope>NUCLEOTIDE SEQUENCE [LARGE SCALE GENOMIC DNA]</scope>
    <source>
        <strain evidence="2 3">DAOM 227022</strain>
    </source>
</reference>
<proteinExistence type="predicted"/>
<evidence type="ECO:0000313" key="3">
    <source>
        <dbReference type="Proteomes" id="UP000265703"/>
    </source>
</evidence>
<name>A0A397SMS9_9GLOM</name>
<dbReference type="EMBL" id="QKYT01000332">
    <property type="protein sequence ID" value="RIA86982.1"/>
    <property type="molecule type" value="Genomic_DNA"/>
</dbReference>
<keyword evidence="1" id="KW-0812">Transmembrane</keyword>
<gene>
    <name evidence="2" type="ORF">C1645_778319</name>
</gene>
<comment type="caution">
    <text evidence="2">The sequence shown here is derived from an EMBL/GenBank/DDBJ whole genome shotgun (WGS) entry which is preliminary data.</text>
</comment>
<feature type="transmembrane region" description="Helical" evidence="1">
    <location>
        <begin position="20"/>
        <end position="41"/>
    </location>
</feature>
<protein>
    <submittedName>
        <fullName evidence="2">Uncharacterized protein</fullName>
    </submittedName>
</protein>
<dbReference type="Proteomes" id="UP000265703">
    <property type="component" value="Unassembled WGS sequence"/>
</dbReference>
<evidence type="ECO:0000256" key="1">
    <source>
        <dbReference type="SAM" id="Phobius"/>
    </source>
</evidence>
<evidence type="ECO:0000313" key="2">
    <source>
        <dbReference type="EMBL" id="RIA86982.1"/>
    </source>
</evidence>